<protein>
    <submittedName>
        <fullName evidence="2">Uncharacterized protein</fullName>
    </submittedName>
</protein>
<organism evidence="2 3">
    <name type="scientific">Cardiocondyla obscurior</name>
    <dbReference type="NCBI Taxonomy" id="286306"/>
    <lineage>
        <taxon>Eukaryota</taxon>
        <taxon>Metazoa</taxon>
        <taxon>Ecdysozoa</taxon>
        <taxon>Arthropoda</taxon>
        <taxon>Hexapoda</taxon>
        <taxon>Insecta</taxon>
        <taxon>Pterygota</taxon>
        <taxon>Neoptera</taxon>
        <taxon>Endopterygota</taxon>
        <taxon>Hymenoptera</taxon>
        <taxon>Apocrita</taxon>
        <taxon>Aculeata</taxon>
        <taxon>Formicoidea</taxon>
        <taxon>Formicidae</taxon>
        <taxon>Myrmicinae</taxon>
        <taxon>Cardiocondyla</taxon>
    </lineage>
</organism>
<gene>
    <name evidence="2" type="ORF">PUN28_003853</name>
</gene>
<name>A0AAW2GMC1_9HYME</name>
<evidence type="ECO:0000313" key="3">
    <source>
        <dbReference type="Proteomes" id="UP001430953"/>
    </source>
</evidence>
<feature type="compositionally biased region" description="Pro residues" evidence="1">
    <location>
        <begin position="154"/>
        <end position="167"/>
    </location>
</feature>
<feature type="region of interest" description="Disordered" evidence="1">
    <location>
        <begin position="127"/>
        <end position="169"/>
    </location>
</feature>
<keyword evidence="3" id="KW-1185">Reference proteome</keyword>
<sequence length="217" mass="22595">MSESIVRPSREIGIYLAFPRDRRASGLAAPFTECPRVTSAHGKLATGESGDATTTTASSSRTAAPPLPHAPLPVVLTPAPRWREPHTATNASPIPHSLTRRQLSSPLTLHLPFSPPFILPAVLSLSRATPHPSPPSTRTALSLPSGPLRARQPPSVPRPSPPPPPPWSSLSLSRSPFYLASASLVPAPSSVPPRPSTFPTRFGAVAAAAAAAAAAVR</sequence>
<reference evidence="2 3" key="1">
    <citation type="submission" date="2023-03" db="EMBL/GenBank/DDBJ databases">
        <title>High recombination rates correlate with genetic variation in Cardiocondyla obscurior ants.</title>
        <authorList>
            <person name="Errbii M."/>
        </authorList>
    </citation>
    <scope>NUCLEOTIDE SEQUENCE [LARGE SCALE GENOMIC DNA]</scope>
    <source>
        <strain evidence="2">Alpha-2009</strain>
        <tissue evidence="2">Whole body</tissue>
    </source>
</reference>
<dbReference type="AlphaFoldDB" id="A0AAW2GMC1"/>
<evidence type="ECO:0000256" key="1">
    <source>
        <dbReference type="SAM" id="MobiDB-lite"/>
    </source>
</evidence>
<evidence type="ECO:0000313" key="2">
    <source>
        <dbReference type="EMBL" id="KAL0128748.1"/>
    </source>
</evidence>
<feature type="region of interest" description="Disordered" evidence="1">
    <location>
        <begin position="39"/>
        <end position="75"/>
    </location>
</feature>
<proteinExistence type="predicted"/>
<accession>A0AAW2GMC1</accession>
<feature type="compositionally biased region" description="Low complexity" evidence="1">
    <location>
        <begin position="45"/>
        <end position="64"/>
    </location>
</feature>
<comment type="caution">
    <text evidence="2">The sequence shown here is derived from an EMBL/GenBank/DDBJ whole genome shotgun (WGS) entry which is preliminary data.</text>
</comment>
<dbReference type="EMBL" id="JADYXP020000003">
    <property type="protein sequence ID" value="KAL0128748.1"/>
    <property type="molecule type" value="Genomic_DNA"/>
</dbReference>
<dbReference type="Proteomes" id="UP001430953">
    <property type="component" value="Unassembled WGS sequence"/>
</dbReference>